<organism evidence="2">
    <name type="scientific">marine sediment metagenome</name>
    <dbReference type="NCBI Taxonomy" id="412755"/>
    <lineage>
        <taxon>unclassified sequences</taxon>
        <taxon>metagenomes</taxon>
        <taxon>ecological metagenomes</taxon>
    </lineage>
</organism>
<feature type="region of interest" description="Disordered" evidence="1">
    <location>
        <begin position="14"/>
        <end position="33"/>
    </location>
</feature>
<dbReference type="AlphaFoldDB" id="A0A0F9BKW8"/>
<reference evidence="2" key="1">
    <citation type="journal article" date="2015" name="Nature">
        <title>Complex archaea that bridge the gap between prokaryotes and eukaryotes.</title>
        <authorList>
            <person name="Spang A."/>
            <person name="Saw J.H."/>
            <person name="Jorgensen S.L."/>
            <person name="Zaremba-Niedzwiedzka K."/>
            <person name="Martijn J."/>
            <person name="Lind A.E."/>
            <person name="van Eijk R."/>
            <person name="Schleper C."/>
            <person name="Guy L."/>
            <person name="Ettema T.J."/>
        </authorList>
    </citation>
    <scope>NUCLEOTIDE SEQUENCE</scope>
</reference>
<evidence type="ECO:0000313" key="2">
    <source>
        <dbReference type="EMBL" id="KKL14472.1"/>
    </source>
</evidence>
<name>A0A0F9BKW8_9ZZZZ</name>
<proteinExistence type="predicted"/>
<sequence length="133" mass="14794">MEKDEFTTAYLTAALWTETDETDPDQGGEPLDANYEFDDIEADTLAEMIQDCRNFQAANAELITDENVASDLVDHSTDARAGHDFWLTRNHHGAGFWDGDWKEPAAEKLTEAAHAFAEYNLTATGDGGQVYKM</sequence>
<evidence type="ECO:0000256" key="1">
    <source>
        <dbReference type="SAM" id="MobiDB-lite"/>
    </source>
</evidence>
<accession>A0A0F9BKW8</accession>
<dbReference type="EMBL" id="LAZR01040445">
    <property type="protein sequence ID" value="KKL14472.1"/>
    <property type="molecule type" value="Genomic_DNA"/>
</dbReference>
<gene>
    <name evidence="2" type="ORF">LCGC14_2515320</name>
</gene>
<comment type="caution">
    <text evidence="2">The sequence shown here is derived from an EMBL/GenBank/DDBJ whole genome shotgun (WGS) entry which is preliminary data.</text>
</comment>
<protein>
    <submittedName>
        <fullName evidence="2">Uncharacterized protein</fullName>
    </submittedName>
</protein>